<keyword evidence="2" id="KW-1185">Reference proteome</keyword>
<comment type="caution">
    <text evidence="1">The sequence shown here is derived from an EMBL/GenBank/DDBJ whole genome shotgun (WGS) entry which is preliminary data.</text>
</comment>
<dbReference type="AlphaFoldDB" id="A0A836BVI4"/>
<proteinExistence type="predicted"/>
<evidence type="ECO:0000313" key="1">
    <source>
        <dbReference type="EMBL" id="KAG2490676.1"/>
    </source>
</evidence>
<accession>A0A836BVI4</accession>
<evidence type="ECO:0000313" key="2">
    <source>
        <dbReference type="Proteomes" id="UP000612055"/>
    </source>
</evidence>
<organism evidence="1 2">
    <name type="scientific">Edaphochlamys debaryana</name>
    <dbReference type="NCBI Taxonomy" id="47281"/>
    <lineage>
        <taxon>Eukaryota</taxon>
        <taxon>Viridiplantae</taxon>
        <taxon>Chlorophyta</taxon>
        <taxon>core chlorophytes</taxon>
        <taxon>Chlorophyceae</taxon>
        <taxon>CS clade</taxon>
        <taxon>Chlamydomonadales</taxon>
        <taxon>Chlamydomonadales incertae sedis</taxon>
        <taxon>Edaphochlamys</taxon>
    </lineage>
</organism>
<gene>
    <name evidence="1" type="ORF">HYH03_010845</name>
</gene>
<dbReference type="Proteomes" id="UP000612055">
    <property type="component" value="Unassembled WGS sequence"/>
</dbReference>
<name>A0A836BVI4_9CHLO</name>
<reference evidence="1" key="1">
    <citation type="journal article" date="2020" name="bioRxiv">
        <title>Comparative genomics of Chlamydomonas.</title>
        <authorList>
            <person name="Craig R.J."/>
            <person name="Hasan A.R."/>
            <person name="Ness R.W."/>
            <person name="Keightley P.D."/>
        </authorList>
    </citation>
    <scope>NUCLEOTIDE SEQUENCE</scope>
    <source>
        <strain evidence="1">CCAP 11/70</strain>
    </source>
</reference>
<protein>
    <submittedName>
        <fullName evidence="1">Uncharacterized protein</fullName>
    </submittedName>
</protein>
<sequence>MSQGIVAASGTLSQGLVAASGRISLSMLVASDTLSQGLVAASDSLVVSSYIFGESMVAAAAELKLGLSDVAHHHPSPRPRERGMPVRCTAEDFRRGGNLYYVFPDGAPRGLPPPR</sequence>
<dbReference type="EMBL" id="JAEHOE010000059">
    <property type="protein sequence ID" value="KAG2490676.1"/>
    <property type="molecule type" value="Genomic_DNA"/>
</dbReference>